<dbReference type="OrthoDB" id="2507408at2759"/>
<reference evidence="2" key="1">
    <citation type="submission" date="2021-03" db="EMBL/GenBank/DDBJ databases">
        <title>Draft genome sequence of rust myrtle Austropuccinia psidii MF-1, a brazilian biotype.</title>
        <authorList>
            <person name="Quecine M.C."/>
            <person name="Pachon D.M.R."/>
            <person name="Bonatelli M.L."/>
            <person name="Correr F.H."/>
            <person name="Franceschini L.M."/>
            <person name="Leite T.F."/>
            <person name="Margarido G.R.A."/>
            <person name="Almeida C.A."/>
            <person name="Ferrarezi J.A."/>
            <person name="Labate C.A."/>
        </authorList>
    </citation>
    <scope>NUCLEOTIDE SEQUENCE</scope>
    <source>
        <strain evidence="2">MF-1</strain>
    </source>
</reference>
<feature type="region of interest" description="Disordered" evidence="1">
    <location>
        <begin position="1"/>
        <end position="64"/>
    </location>
</feature>
<feature type="compositionally biased region" description="Low complexity" evidence="1">
    <location>
        <begin position="17"/>
        <end position="39"/>
    </location>
</feature>
<evidence type="ECO:0000256" key="1">
    <source>
        <dbReference type="SAM" id="MobiDB-lite"/>
    </source>
</evidence>
<protein>
    <submittedName>
        <fullName evidence="2">Uncharacterized protein</fullName>
    </submittedName>
</protein>
<organism evidence="2 3">
    <name type="scientific">Austropuccinia psidii MF-1</name>
    <dbReference type="NCBI Taxonomy" id="1389203"/>
    <lineage>
        <taxon>Eukaryota</taxon>
        <taxon>Fungi</taxon>
        <taxon>Dikarya</taxon>
        <taxon>Basidiomycota</taxon>
        <taxon>Pucciniomycotina</taxon>
        <taxon>Pucciniomycetes</taxon>
        <taxon>Pucciniales</taxon>
        <taxon>Sphaerophragmiaceae</taxon>
        <taxon>Austropuccinia</taxon>
    </lineage>
</organism>
<feature type="compositionally biased region" description="Basic and acidic residues" evidence="1">
    <location>
        <begin position="40"/>
        <end position="54"/>
    </location>
</feature>
<sequence>MSRNQPVIEIQSKDKISNQNENENENQNENQNQSQNQNQNEHERENDNENKNDNESENDLFSSDDQCLELFRSFSMPLQSTSSQIQSDNILTRLGSSLGSIHLNQGDQVDDIEDEDDSEVMTPSTLAQFSAPISICQKSSSNPSFLASSLPTSLTRTDSHDIATKELLKLTRSMQAGILSPEKFLPSSRMKQVGIGGRGRRSLHNSALKQTLFDQNPSNSSNPYFDSLSAHSNFSTHDPHPVPLIRPRPIQAWQRLKE</sequence>
<dbReference type="Proteomes" id="UP000765509">
    <property type="component" value="Unassembled WGS sequence"/>
</dbReference>
<keyword evidence="3" id="KW-1185">Reference proteome</keyword>
<name>A0A9Q3JQW8_9BASI</name>
<feature type="region of interest" description="Disordered" evidence="1">
    <location>
        <begin position="213"/>
        <end position="246"/>
    </location>
</feature>
<gene>
    <name evidence="2" type="ORF">O181_106156</name>
</gene>
<comment type="caution">
    <text evidence="2">The sequence shown here is derived from an EMBL/GenBank/DDBJ whole genome shotgun (WGS) entry which is preliminary data.</text>
</comment>
<evidence type="ECO:0000313" key="3">
    <source>
        <dbReference type="Proteomes" id="UP000765509"/>
    </source>
</evidence>
<dbReference type="EMBL" id="AVOT02079117">
    <property type="protein sequence ID" value="MBW0566441.1"/>
    <property type="molecule type" value="Genomic_DNA"/>
</dbReference>
<proteinExistence type="predicted"/>
<accession>A0A9Q3JQW8</accession>
<dbReference type="AlphaFoldDB" id="A0A9Q3JQW8"/>
<evidence type="ECO:0000313" key="2">
    <source>
        <dbReference type="EMBL" id="MBW0566441.1"/>
    </source>
</evidence>
<feature type="compositionally biased region" description="Polar residues" evidence="1">
    <location>
        <begin position="213"/>
        <end position="236"/>
    </location>
</feature>